<evidence type="ECO:0000259" key="11">
    <source>
        <dbReference type="Pfam" id="PF03446"/>
    </source>
</evidence>
<dbReference type="GO" id="GO:0016054">
    <property type="term" value="P:organic acid catabolic process"/>
    <property type="evidence" value="ECO:0007669"/>
    <property type="project" value="UniProtKB-ARBA"/>
</dbReference>
<dbReference type="PANTHER" id="PTHR43060">
    <property type="entry name" value="3-HYDROXYISOBUTYRATE DEHYDROGENASE-LIKE 1, MITOCHONDRIAL-RELATED"/>
    <property type="match status" value="1"/>
</dbReference>
<dbReference type="InterPro" id="IPR006115">
    <property type="entry name" value="6PGDH_NADP-bd"/>
</dbReference>
<evidence type="ECO:0000313" key="13">
    <source>
        <dbReference type="EMBL" id="SHL21550.1"/>
    </source>
</evidence>
<dbReference type="PIRSF" id="PIRSF000103">
    <property type="entry name" value="HIBADH"/>
    <property type="match status" value="1"/>
</dbReference>
<feature type="domain" description="3-hydroxyisobutyrate dehydrogenase-like NAD-binding" evidence="12">
    <location>
        <begin position="166"/>
        <end position="286"/>
    </location>
</feature>
<proteinExistence type="inferred from homology"/>
<dbReference type="InterPro" id="IPR002204">
    <property type="entry name" value="3-OH-isobutyrate_DH-rel_CS"/>
</dbReference>
<feature type="domain" description="6-phosphogluconate dehydrogenase NADP-binding" evidence="11">
    <location>
        <begin position="4"/>
        <end position="162"/>
    </location>
</feature>
<dbReference type="SUPFAM" id="SSF48179">
    <property type="entry name" value="6-phosphogluconate dehydrogenase C-terminal domain-like"/>
    <property type="match status" value="1"/>
</dbReference>
<evidence type="ECO:0000256" key="2">
    <source>
        <dbReference type="ARBA" id="ARBA00023002"/>
    </source>
</evidence>
<evidence type="ECO:0000256" key="5">
    <source>
        <dbReference type="ARBA" id="ARBA00037062"/>
    </source>
</evidence>
<feature type="active site" evidence="10">
    <location>
        <position position="172"/>
    </location>
</feature>
<evidence type="ECO:0000256" key="7">
    <source>
        <dbReference type="ARBA" id="ARBA00038870"/>
    </source>
</evidence>
<name>A0A1M6YTT6_9HYPH</name>
<evidence type="ECO:0000256" key="1">
    <source>
        <dbReference type="ARBA" id="ARBA00022857"/>
    </source>
</evidence>
<sequence>MNKNIGVIGLGSMGFGMATSLVRAGHRVWGADVNAERVEALALKGGNPAPLPEAAHDLDILVVVVLNADQTREVLFGKTGIAGQLKPGTVVISCATVAPEFAREMAELCAAKGLHYLDAPISGGSVKAAEGRLSIMASGTPEAFSTAQPALNAMAETVFELGETPGSGSAMKAVNQLLAGVHIATMAEAITFGMTQGITPEQILDVIPKCAGTSWMFENRAPHIVAGDYTPHSSVNIWPKDLGIVLDIARSARFSAPVTAAALQQFLAAAGSGLGHEDDAAVAKVYARNAGISLPDPSSAQTRERE</sequence>
<keyword evidence="2" id="KW-0560">Oxidoreductase</keyword>
<dbReference type="Gene3D" id="3.40.50.720">
    <property type="entry name" value="NAD(P)-binding Rossmann-like Domain"/>
    <property type="match status" value="1"/>
</dbReference>
<dbReference type="InterPro" id="IPR013328">
    <property type="entry name" value="6PGD_dom2"/>
</dbReference>
<evidence type="ECO:0000256" key="9">
    <source>
        <dbReference type="ARBA" id="ARBA00047312"/>
    </source>
</evidence>
<dbReference type="EMBL" id="FRBW01000001">
    <property type="protein sequence ID" value="SHL21550.1"/>
    <property type="molecule type" value="Genomic_DNA"/>
</dbReference>
<dbReference type="GO" id="GO:0050661">
    <property type="term" value="F:NADP binding"/>
    <property type="evidence" value="ECO:0007669"/>
    <property type="project" value="InterPro"/>
</dbReference>
<evidence type="ECO:0000259" key="12">
    <source>
        <dbReference type="Pfam" id="PF14833"/>
    </source>
</evidence>
<dbReference type="InterPro" id="IPR050006">
    <property type="entry name" value="LtnD"/>
</dbReference>
<dbReference type="OrthoDB" id="9812907at2"/>
<evidence type="ECO:0000256" key="8">
    <source>
        <dbReference type="ARBA" id="ARBA00039407"/>
    </source>
</evidence>
<dbReference type="Proteomes" id="UP000186002">
    <property type="component" value="Unassembled WGS sequence"/>
</dbReference>
<evidence type="ECO:0000256" key="3">
    <source>
        <dbReference type="ARBA" id="ARBA00023027"/>
    </source>
</evidence>
<comment type="catalytic activity">
    <reaction evidence="9">
        <text>L-threonate + NAD(+) = 2-dehydro-L-erythronate + NADH + H(+)</text>
        <dbReference type="Rhea" id="RHEA:52548"/>
        <dbReference type="ChEBI" id="CHEBI:15378"/>
        <dbReference type="ChEBI" id="CHEBI:57540"/>
        <dbReference type="ChEBI" id="CHEBI:57561"/>
        <dbReference type="ChEBI" id="CHEBI:57945"/>
        <dbReference type="ChEBI" id="CHEBI:136669"/>
        <dbReference type="EC" id="1.1.1.411"/>
    </reaction>
</comment>
<dbReference type="PANTHER" id="PTHR43060:SF17">
    <property type="entry name" value="L-THREONATE DEHYDROGENASE"/>
    <property type="match status" value="1"/>
</dbReference>
<evidence type="ECO:0000256" key="10">
    <source>
        <dbReference type="PIRSR" id="PIRSR000103-1"/>
    </source>
</evidence>
<dbReference type="NCBIfam" id="NF043037">
    <property type="entry name" value="ThreonDh"/>
    <property type="match status" value="1"/>
</dbReference>
<dbReference type="Pfam" id="PF14833">
    <property type="entry name" value="NAD_binding_11"/>
    <property type="match status" value="1"/>
</dbReference>
<comment type="similarity">
    <text evidence="6">Belongs to the HIBADH-related family. L-threonate dehydrogenase subfamily.</text>
</comment>
<dbReference type="Pfam" id="PF03446">
    <property type="entry name" value="NAD_binding_2"/>
    <property type="match status" value="1"/>
</dbReference>
<keyword evidence="4" id="KW-0119">Carbohydrate metabolism</keyword>
<keyword evidence="3" id="KW-0520">NAD</keyword>
<dbReference type="InterPro" id="IPR008927">
    <property type="entry name" value="6-PGluconate_DH-like_C_sf"/>
</dbReference>
<dbReference type="STRING" id="735517.SAMN05444272_0028"/>
<dbReference type="AlphaFoldDB" id="A0A1M6YTT6"/>
<keyword evidence="14" id="KW-1185">Reference proteome</keyword>
<gene>
    <name evidence="13" type="ORF">SAMN05444272_0028</name>
</gene>
<dbReference type="PROSITE" id="PS00895">
    <property type="entry name" value="3_HYDROXYISOBUT_DH"/>
    <property type="match status" value="1"/>
</dbReference>
<evidence type="ECO:0000256" key="4">
    <source>
        <dbReference type="ARBA" id="ARBA00023277"/>
    </source>
</evidence>
<comment type="function">
    <text evidence="5">Catalyzes oxidation of L-threonate to 2-oxo-tetronate. Can use either NAD(+) or NADP(+) as cosubstrate, with a preference for NAD(+).</text>
</comment>
<dbReference type="InterPro" id="IPR015815">
    <property type="entry name" value="HIBADH-related"/>
</dbReference>
<dbReference type="InterPro" id="IPR036291">
    <property type="entry name" value="NAD(P)-bd_dom_sf"/>
</dbReference>
<dbReference type="Gene3D" id="1.10.1040.10">
    <property type="entry name" value="N-(1-d-carboxylethyl)-l-norvaline Dehydrogenase, domain 2"/>
    <property type="match status" value="1"/>
</dbReference>
<keyword evidence="1" id="KW-0521">NADP</keyword>
<dbReference type="EC" id="1.1.1.411" evidence="7"/>
<reference evidence="13 14" key="1">
    <citation type="submission" date="2016-11" db="EMBL/GenBank/DDBJ databases">
        <authorList>
            <person name="Jaros S."/>
            <person name="Januszkiewicz K."/>
            <person name="Wedrychowicz H."/>
        </authorList>
    </citation>
    <scope>NUCLEOTIDE SEQUENCE [LARGE SCALE GENOMIC DNA]</scope>
    <source>
        <strain evidence="13 14">DSM 22153</strain>
    </source>
</reference>
<dbReference type="InterPro" id="IPR029154">
    <property type="entry name" value="HIBADH-like_NADP-bd"/>
</dbReference>
<dbReference type="GO" id="GO:0016616">
    <property type="term" value="F:oxidoreductase activity, acting on the CH-OH group of donors, NAD or NADP as acceptor"/>
    <property type="evidence" value="ECO:0007669"/>
    <property type="project" value="InterPro"/>
</dbReference>
<organism evidence="13 14">
    <name type="scientific">Roseibium suaedae</name>
    <dbReference type="NCBI Taxonomy" id="735517"/>
    <lineage>
        <taxon>Bacteria</taxon>
        <taxon>Pseudomonadati</taxon>
        <taxon>Pseudomonadota</taxon>
        <taxon>Alphaproteobacteria</taxon>
        <taxon>Hyphomicrobiales</taxon>
        <taxon>Stappiaceae</taxon>
        <taxon>Roseibium</taxon>
    </lineage>
</organism>
<dbReference type="SUPFAM" id="SSF51735">
    <property type="entry name" value="NAD(P)-binding Rossmann-fold domains"/>
    <property type="match status" value="1"/>
</dbReference>
<dbReference type="GO" id="GO:0051287">
    <property type="term" value="F:NAD binding"/>
    <property type="evidence" value="ECO:0007669"/>
    <property type="project" value="InterPro"/>
</dbReference>
<accession>A0A1M6YTT6</accession>
<evidence type="ECO:0000256" key="6">
    <source>
        <dbReference type="ARBA" id="ARBA00037979"/>
    </source>
</evidence>
<evidence type="ECO:0000313" key="14">
    <source>
        <dbReference type="Proteomes" id="UP000186002"/>
    </source>
</evidence>
<protein>
    <recommendedName>
        <fullName evidence="8">L-threonate dehydrogenase</fullName>
        <ecNumber evidence="7">1.1.1.411</ecNumber>
    </recommendedName>
</protein>